<organism evidence="1 2">
    <name type="scientific">Ehrlichia sennetsu (strain ATCC VR-367 / Miyayama)</name>
    <name type="common">Neorickettsia sennetsu</name>
    <dbReference type="NCBI Taxonomy" id="222891"/>
    <lineage>
        <taxon>Bacteria</taxon>
        <taxon>Pseudomonadati</taxon>
        <taxon>Pseudomonadota</taxon>
        <taxon>Alphaproteobacteria</taxon>
        <taxon>Rickettsiales</taxon>
        <taxon>Anaplasmataceae</taxon>
        <taxon>Ehrlichia</taxon>
    </lineage>
</organism>
<name>Q2GDA2_EHRS3</name>
<accession>Q2GDA2</accession>
<evidence type="ECO:0000313" key="1">
    <source>
        <dbReference type="EMBL" id="ABD45735.1"/>
    </source>
</evidence>
<sequence length="38" mass="4610">MREKQEQIENYIQLLTKLHINKPLEKQNSFWASSNHVN</sequence>
<dbReference type="HOGENOM" id="CLU_3330634_0_0_5"/>
<gene>
    <name evidence="1" type="ordered locus">NSE_0666</name>
</gene>
<dbReference type="KEGG" id="nse:NSE_0666"/>
<dbReference type="Proteomes" id="UP000001942">
    <property type="component" value="Chromosome"/>
</dbReference>
<reference evidence="1 2" key="1">
    <citation type="journal article" date="2006" name="PLoS Genet.">
        <title>Comparative genomics of emerging human ehrlichiosis agents.</title>
        <authorList>
            <person name="Dunning Hotopp J.C."/>
            <person name="Lin M."/>
            <person name="Madupu R."/>
            <person name="Crabtree J."/>
            <person name="Angiuoli S.V."/>
            <person name="Eisen J.A."/>
            <person name="Seshadri R."/>
            <person name="Ren Q."/>
            <person name="Wu M."/>
            <person name="Utterback T.R."/>
            <person name="Smith S."/>
            <person name="Lewis M."/>
            <person name="Khouri H."/>
            <person name="Zhang C."/>
            <person name="Niu H."/>
            <person name="Lin Q."/>
            <person name="Ohashi N."/>
            <person name="Zhi N."/>
            <person name="Nelson W."/>
            <person name="Brinkac L.M."/>
            <person name="Dodson R.J."/>
            <person name="Rosovitz M.J."/>
            <person name="Sundaram J."/>
            <person name="Daugherty S.C."/>
            <person name="Davidsen T."/>
            <person name="Durkin A.S."/>
            <person name="Gwinn M."/>
            <person name="Haft D.H."/>
            <person name="Selengut J.D."/>
            <person name="Sullivan S.A."/>
            <person name="Zafar N."/>
            <person name="Zhou L."/>
            <person name="Benahmed F."/>
            <person name="Forberger H."/>
            <person name="Halpin R."/>
            <person name="Mulligan S."/>
            <person name="Robinson J."/>
            <person name="White O."/>
            <person name="Rikihisa Y."/>
            <person name="Tettelin H."/>
        </authorList>
    </citation>
    <scope>NUCLEOTIDE SEQUENCE [LARGE SCALE GENOMIC DNA]</scope>
    <source>
        <strain evidence="2">ATCC VR-367 / Miyayama</strain>
    </source>
</reference>
<proteinExistence type="predicted"/>
<protein>
    <submittedName>
        <fullName evidence="1">Uncharacterized protein</fullName>
    </submittedName>
</protein>
<dbReference type="AlphaFoldDB" id="Q2GDA2"/>
<dbReference type="EMBL" id="CP000237">
    <property type="protein sequence ID" value="ABD45735.1"/>
    <property type="molecule type" value="Genomic_DNA"/>
</dbReference>
<evidence type="ECO:0000313" key="2">
    <source>
        <dbReference type="Proteomes" id="UP000001942"/>
    </source>
</evidence>
<keyword evidence="2" id="KW-1185">Reference proteome</keyword>